<evidence type="ECO:0000313" key="4">
    <source>
        <dbReference type="Proteomes" id="UP000443090"/>
    </source>
</evidence>
<evidence type="ECO:0000313" key="3">
    <source>
        <dbReference type="EMBL" id="TVY37606.1"/>
    </source>
</evidence>
<accession>A0A8H8RNL4</accession>
<dbReference type="AlphaFoldDB" id="A0A8H8RNL4"/>
<reference evidence="3 4" key="1">
    <citation type="submission" date="2018-05" db="EMBL/GenBank/DDBJ databases">
        <title>Genome sequencing and assembly of the regulated plant pathogen Lachnellula willkommii and related sister species for the development of diagnostic species identification markers.</title>
        <authorList>
            <person name="Giroux E."/>
            <person name="Bilodeau G."/>
        </authorList>
    </citation>
    <scope>NUCLEOTIDE SEQUENCE [LARGE SCALE GENOMIC DNA]</scope>
    <source>
        <strain evidence="3 4">CBS 160.35</strain>
    </source>
</reference>
<dbReference type="Proteomes" id="UP000443090">
    <property type="component" value="Unassembled WGS sequence"/>
</dbReference>
<feature type="domain" description="SET" evidence="2">
    <location>
        <begin position="100"/>
        <end position="171"/>
    </location>
</feature>
<dbReference type="OrthoDB" id="5792673at2759"/>
<proteinExistence type="predicted"/>
<dbReference type="SUPFAM" id="SSF82199">
    <property type="entry name" value="SET domain"/>
    <property type="match status" value="1"/>
</dbReference>
<sequence>MNTKEKNQTQTSISDFSPKKTLCHPKSHPPQKTPKNWPPEILYRTAPTYSKTLSSQHLTSLKTPPKDTLLIPTSAAKGPSPVVKITPITTPSHPACGQSGLFAASDLKPGQFILQYLGIIHASPNSNSNSPDSEGVHDSHADSNYDLSLDRELRIGIDADRMGNEARFINDYRGVAERANAEFRECWDERRGERGMG</sequence>
<dbReference type="InterPro" id="IPR001214">
    <property type="entry name" value="SET_dom"/>
</dbReference>
<evidence type="ECO:0000259" key="2">
    <source>
        <dbReference type="Pfam" id="PF00856"/>
    </source>
</evidence>
<dbReference type="EMBL" id="QGMI01000693">
    <property type="protein sequence ID" value="TVY37606.1"/>
    <property type="molecule type" value="Genomic_DNA"/>
</dbReference>
<feature type="region of interest" description="Disordered" evidence="1">
    <location>
        <begin position="1"/>
        <end position="39"/>
    </location>
</feature>
<evidence type="ECO:0000256" key="1">
    <source>
        <dbReference type="SAM" id="MobiDB-lite"/>
    </source>
</evidence>
<feature type="non-terminal residue" evidence="3">
    <location>
        <position position="197"/>
    </location>
</feature>
<dbReference type="Gene3D" id="2.170.270.10">
    <property type="entry name" value="SET domain"/>
    <property type="match status" value="1"/>
</dbReference>
<name>A0A8H8RNL4_9HELO</name>
<keyword evidence="4" id="KW-1185">Reference proteome</keyword>
<organism evidence="3 4">
    <name type="scientific">Lachnellula occidentalis</name>
    <dbReference type="NCBI Taxonomy" id="215460"/>
    <lineage>
        <taxon>Eukaryota</taxon>
        <taxon>Fungi</taxon>
        <taxon>Dikarya</taxon>
        <taxon>Ascomycota</taxon>
        <taxon>Pezizomycotina</taxon>
        <taxon>Leotiomycetes</taxon>
        <taxon>Helotiales</taxon>
        <taxon>Lachnaceae</taxon>
        <taxon>Lachnellula</taxon>
    </lineage>
</organism>
<dbReference type="InterPro" id="IPR046341">
    <property type="entry name" value="SET_dom_sf"/>
</dbReference>
<protein>
    <recommendedName>
        <fullName evidence="2">SET domain-containing protein</fullName>
    </recommendedName>
</protein>
<comment type="caution">
    <text evidence="3">The sequence shown here is derived from an EMBL/GenBank/DDBJ whole genome shotgun (WGS) entry which is preliminary data.</text>
</comment>
<gene>
    <name evidence="3" type="ORF">LOCC1_G006879</name>
</gene>
<dbReference type="Pfam" id="PF00856">
    <property type="entry name" value="SET"/>
    <property type="match status" value="1"/>
</dbReference>